<evidence type="ECO:0000256" key="3">
    <source>
        <dbReference type="ARBA" id="ARBA00023163"/>
    </source>
</evidence>
<dbReference type="Pfam" id="PF07729">
    <property type="entry name" value="FCD"/>
    <property type="match status" value="1"/>
</dbReference>
<name>A0ABV5XVT6_ARTRM</name>
<dbReference type="EMBL" id="JBHMBC010000007">
    <property type="protein sequence ID" value="MFB9818868.1"/>
    <property type="molecule type" value="Genomic_DNA"/>
</dbReference>
<dbReference type="RefSeq" id="WP_234748603.1">
    <property type="nucleotide sequence ID" value="NZ_BAAAWN010000001.1"/>
</dbReference>
<keyword evidence="6" id="KW-1185">Reference proteome</keyword>
<evidence type="ECO:0000256" key="2">
    <source>
        <dbReference type="ARBA" id="ARBA00023125"/>
    </source>
</evidence>
<evidence type="ECO:0000313" key="5">
    <source>
        <dbReference type="EMBL" id="MFB9818868.1"/>
    </source>
</evidence>
<reference evidence="5 6" key="1">
    <citation type="submission" date="2024-09" db="EMBL/GenBank/DDBJ databases">
        <authorList>
            <person name="Sun Q."/>
            <person name="Mori K."/>
        </authorList>
    </citation>
    <scope>NUCLEOTIDE SEQUENCE [LARGE SCALE GENOMIC DNA]</scope>
    <source>
        <strain evidence="5 6">JCM 1334</strain>
    </source>
</reference>
<dbReference type="PANTHER" id="PTHR43537">
    <property type="entry name" value="TRANSCRIPTIONAL REGULATOR, GNTR FAMILY"/>
    <property type="match status" value="1"/>
</dbReference>
<dbReference type="SUPFAM" id="SSF46785">
    <property type="entry name" value="Winged helix' DNA-binding domain"/>
    <property type="match status" value="1"/>
</dbReference>
<keyword evidence="1" id="KW-0805">Transcription regulation</keyword>
<dbReference type="InterPro" id="IPR011711">
    <property type="entry name" value="GntR_C"/>
</dbReference>
<dbReference type="SMART" id="SM00895">
    <property type="entry name" value="FCD"/>
    <property type="match status" value="1"/>
</dbReference>
<gene>
    <name evidence="5" type="ORF">ACFFP1_05070</name>
</gene>
<dbReference type="CDD" id="cd07377">
    <property type="entry name" value="WHTH_GntR"/>
    <property type="match status" value="1"/>
</dbReference>
<dbReference type="InterPro" id="IPR036388">
    <property type="entry name" value="WH-like_DNA-bd_sf"/>
</dbReference>
<dbReference type="InterPro" id="IPR036390">
    <property type="entry name" value="WH_DNA-bd_sf"/>
</dbReference>
<comment type="caution">
    <text evidence="5">The sequence shown here is derived from an EMBL/GenBank/DDBJ whole genome shotgun (WGS) entry which is preliminary data.</text>
</comment>
<dbReference type="PRINTS" id="PR00035">
    <property type="entry name" value="HTHGNTR"/>
</dbReference>
<dbReference type="Pfam" id="PF00392">
    <property type="entry name" value="GntR"/>
    <property type="match status" value="1"/>
</dbReference>
<organism evidence="5 6">
    <name type="scientific">Arthrobacter ramosus</name>
    <dbReference type="NCBI Taxonomy" id="1672"/>
    <lineage>
        <taxon>Bacteria</taxon>
        <taxon>Bacillati</taxon>
        <taxon>Actinomycetota</taxon>
        <taxon>Actinomycetes</taxon>
        <taxon>Micrococcales</taxon>
        <taxon>Micrococcaceae</taxon>
        <taxon>Arthrobacter</taxon>
    </lineage>
</organism>
<feature type="domain" description="HTH gntR-type" evidence="4">
    <location>
        <begin position="21"/>
        <end position="88"/>
    </location>
</feature>
<dbReference type="Gene3D" id="1.10.10.10">
    <property type="entry name" value="Winged helix-like DNA-binding domain superfamily/Winged helix DNA-binding domain"/>
    <property type="match status" value="1"/>
</dbReference>
<evidence type="ECO:0000313" key="6">
    <source>
        <dbReference type="Proteomes" id="UP001589702"/>
    </source>
</evidence>
<evidence type="ECO:0000259" key="4">
    <source>
        <dbReference type="PROSITE" id="PS50949"/>
    </source>
</evidence>
<keyword evidence="3" id="KW-0804">Transcription</keyword>
<sequence length="232" mass="25486">MNGPNSLAETWTSEPLGRVAAPVREQVADRLRAAITGLKLQPGQRLVERELMEQLGVSRTTIREAIRELSSEGLVTVVPQKGAVVSRPTRSESEDLYEVRGALESMIVLRFIERATDSEIELLQAAVAHYRSETEQHIDDMQVILTAKDGIYAVLIAGARSQPLRQLIEQIQARVHVLRATSLSRPGRAIEAVVEMEAIVAAIVKHDAPLATALYTAHIRRAARTALAAFDD</sequence>
<dbReference type="InterPro" id="IPR000524">
    <property type="entry name" value="Tscrpt_reg_HTH_GntR"/>
</dbReference>
<dbReference type="SUPFAM" id="SSF48008">
    <property type="entry name" value="GntR ligand-binding domain-like"/>
    <property type="match status" value="1"/>
</dbReference>
<dbReference type="PROSITE" id="PS50949">
    <property type="entry name" value="HTH_GNTR"/>
    <property type="match status" value="1"/>
</dbReference>
<protein>
    <submittedName>
        <fullName evidence="5">GntR family transcriptional regulator</fullName>
    </submittedName>
</protein>
<dbReference type="InterPro" id="IPR008920">
    <property type="entry name" value="TF_FadR/GntR_C"/>
</dbReference>
<accession>A0ABV5XVT6</accession>
<dbReference type="Gene3D" id="1.20.120.530">
    <property type="entry name" value="GntR ligand-binding domain-like"/>
    <property type="match status" value="1"/>
</dbReference>
<evidence type="ECO:0000256" key="1">
    <source>
        <dbReference type="ARBA" id="ARBA00023015"/>
    </source>
</evidence>
<dbReference type="SMART" id="SM00345">
    <property type="entry name" value="HTH_GNTR"/>
    <property type="match status" value="1"/>
</dbReference>
<dbReference type="PANTHER" id="PTHR43537:SF24">
    <property type="entry name" value="GLUCONATE OPERON TRANSCRIPTIONAL REPRESSOR"/>
    <property type="match status" value="1"/>
</dbReference>
<proteinExistence type="predicted"/>
<dbReference type="Proteomes" id="UP001589702">
    <property type="component" value="Unassembled WGS sequence"/>
</dbReference>
<keyword evidence="2" id="KW-0238">DNA-binding</keyword>